<comment type="caution">
    <text evidence="2">The sequence shown here is derived from an EMBL/GenBank/DDBJ whole genome shotgun (WGS) entry which is preliminary data.</text>
</comment>
<dbReference type="Pfam" id="PF13385">
    <property type="entry name" value="Laminin_G_3"/>
    <property type="match status" value="1"/>
</dbReference>
<sequence length="686" mass="75080">MKIDKLKFLSPFILCAVLMVFSIIACSDDEKPEEIILNTASIEELIKEAEELVQNSEEGMTPGLYMPGSIDKLEKELSLAKAIAEAPESQEAIAEAAKKLQESIEDFKSQVLRAAIPYIKQKAGSFIKISDDIKYTTKSTFTMETDYYFMDLNPVGYSNTIFSCVQNGPVSGFDIRTFSDGHVEIVIGNNDWAVAKSEAGVIKVGEWMDFAFTSTGSIHKFYVNGIEVVSLEKPHLSAPNAAVEIGNAYAFSDRVVNAMVKDVRVWNTVRTQQQISDNMSADLTGDEAGLAAYFPLTVDLGNEFRDLTDSYTATFVGSIELIYDGGMPEIILDYSQLDEAIKSAEDLKPTIVEGSGDGEYPEGTKDFIQGLIDGGKKAKSEAKWQKDVDKETKNIIDALEIVKGTNIPPTTPPANKYSAVFGGGSFYSGGDAVILDMRNSGFTTAILWTIHVGEDGSMVFNDKGVIDQNGEYEGDPEWGTRLAKLLQAPTSVDRIELGIGAWGSKSWENIKKLIDAEGIGSDTKLYKAIKKLKEVTGATAINYDDELTYDVESTVQFSLMLDDLGLKVSLCPYTQTSYWQSVYQQVEAERPGTIDRVYLQCYAGGSGNTQAGWNQYFGDINVSLGLWCKNGSGCNSGDSPETIKSKIATDKANVDGGFIWLYEDIQHCSDKGKTQDYATAINQGLK</sequence>
<evidence type="ECO:0000313" key="2">
    <source>
        <dbReference type="EMBL" id="MDE5417410.1"/>
    </source>
</evidence>
<gene>
    <name evidence="2" type="ORF">L3049_05260</name>
</gene>
<feature type="chain" id="PRO_5046076112" description="GH18 domain-containing protein" evidence="1">
    <location>
        <begin position="28"/>
        <end position="686"/>
    </location>
</feature>
<dbReference type="Gene3D" id="2.60.120.200">
    <property type="match status" value="1"/>
</dbReference>
<evidence type="ECO:0008006" key="4">
    <source>
        <dbReference type="Google" id="ProtNLM"/>
    </source>
</evidence>
<protein>
    <recommendedName>
        <fullName evidence="4">GH18 domain-containing protein</fullName>
    </recommendedName>
</protein>
<dbReference type="Gene3D" id="1.20.1270.90">
    <property type="entry name" value="AF1782-like"/>
    <property type="match status" value="2"/>
</dbReference>
<dbReference type="PROSITE" id="PS51257">
    <property type="entry name" value="PROKAR_LIPOPROTEIN"/>
    <property type="match status" value="1"/>
</dbReference>
<name>A0ABT5VPQ3_9BACT</name>
<keyword evidence="3" id="KW-1185">Reference proteome</keyword>
<accession>A0ABT5VPQ3</accession>
<dbReference type="RefSeq" id="WP_275108749.1">
    <property type="nucleotide sequence ID" value="NZ_JAKJSC010000001.1"/>
</dbReference>
<dbReference type="SUPFAM" id="SSF49899">
    <property type="entry name" value="Concanavalin A-like lectins/glucanases"/>
    <property type="match status" value="1"/>
</dbReference>
<organism evidence="2 3">
    <name type="scientific">Paralabilibaculum antarcticum</name>
    <dbReference type="NCBI Taxonomy" id="2912572"/>
    <lineage>
        <taxon>Bacteria</taxon>
        <taxon>Pseudomonadati</taxon>
        <taxon>Bacteroidota</taxon>
        <taxon>Bacteroidia</taxon>
        <taxon>Marinilabiliales</taxon>
        <taxon>Marinifilaceae</taxon>
        <taxon>Paralabilibaculum</taxon>
    </lineage>
</organism>
<dbReference type="Proteomes" id="UP001528920">
    <property type="component" value="Unassembled WGS sequence"/>
</dbReference>
<evidence type="ECO:0000313" key="3">
    <source>
        <dbReference type="Proteomes" id="UP001528920"/>
    </source>
</evidence>
<dbReference type="EMBL" id="JAKJSC010000001">
    <property type="protein sequence ID" value="MDE5417410.1"/>
    <property type="molecule type" value="Genomic_DNA"/>
</dbReference>
<evidence type="ECO:0000256" key="1">
    <source>
        <dbReference type="SAM" id="SignalP"/>
    </source>
</evidence>
<proteinExistence type="predicted"/>
<keyword evidence="1" id="KW-0732">Signal</keyword>
<feature type="signal peptide" evidence="1">
    <location>
        <begin position="1"/>
        <end position="27"/>
    </location>
</feature>
<reference evidence="2 3" key="1">
    <citation type="submission" date="2022-01" db="EMBL/GenBank/DDBJ databases">
        <title>Labilibaculum sp. nov, a marine bacterium isolated from Antarctica.</title>
        <authorList>
            <person name="Dai W."/>
        </authorList>
    </citation>
    <scope>NUCLEOTIDE SEQUENCE [LARGE SCALE GENOMIC DNA]</scope>
    <source>
        <strain evidence="2 3">DW002</strain>
    </source>
</reference>
<dbReference type="InterPro" id="IPR013320">
    <property type="entry name" value="ConA-like_dom_sf"/>
</dbReference>